<evidence type="ECO:0000313" key="2">
    <source>
        <dbReference type="Proteomes" id="UP000054783"/>
    </source>
</evidence>
<name>A0A0V0ZL17_9BILA</name>
<gene>
    <name evidence="1" type="ORF">T12_4198</name>
</gene>
<proteinExistence type="predicted"/>
<feature type="non-terminal residue" evidence="1">
    <location>
        <position position="1"/>
    </location>
</feature>
<dbReference type="EMBL" id="JYDQ01000150">
    <property type="protein sequence ID" value="KRY12995.1"/>
    <property type="molecule type" value="Genomic_DNA"/>
</dbReference>
<dbReference type="Proteomes" id="UP000054783">
    <property type="component" value="Unassembled WGS sequence"/>
</dbReference>
<protein>
    <submittedName>
        <fullName evidence="1">Uncharacterized protein</fullName>
    </submittedName>
</protein>
<keyword evidence="2" id="KW-1185">Reference proteome</keyword>
<sequence>LWNSWLLNVAICQSNIIHHLYTTLMILWKRLHANFHLFVLCTLI</sequence>
<accession>A0A0V0ZL17</accession>
<reference evidence="1 2" key="1">
    <citation type="submission" date="2015-01" db="EMBL/GenBank/DDBJ databases">
        <title>Evolution of Trichinella species and genotypes.</title>
        <authorList>
            <person name="Korhonen P.K."/>
            <person name="Edoardo P."/>
            <person name="Giuseppe L.R."/>
            <person name="Gasser R.B."/>
        </authorList>
    </citation>
    <scope>NUCLEOTIDE SEQUENCE [LARGE SCALE GENOMIC DNA]</scope>
    <source>
        <strain evidence="1">ISS2496</strain>
    </source>
</reference>
<comment type="caution">
    <text evidence="1">The sequence shown here is derived from an EMBL/GenBank/DDBJ whole genome shotgun (WGS) entry which is preliminary data.</text>
</comment>
<evidence type="ECO:0000313" key="1">
    <source>
        <dbReference type="EMBL" id="KRY12995.1"/>
    </source>
</evidence>
<dbReference type="AlphaFoldDB" id="A0A0V0ZL17"/>
<organism evidence="1 2">
    <name type="scientific">Trichinella patagoniensis</name>
    <dbReference type="NCBI Taxonomy" id="990121"/>
    <lineage>
        <taxon>Eukaryota</taxon>
        <taxon>Metazoa</taxon>
        <taxon>Ecdysozoa</taxon>
        <taxon>Nematoda</taxon>
        <taxon>Enoplea</taxon>
        <taxon>Dorylaimia</taxon>
        <taxon>Trichinellida</taxon>
        <taxon>Trichinellidae</taxon>
        <taxon>Trichinella</taxon>
    </lineage>
</organism>